<comment type="caution">
    <text evidence="1">The sequence shown here is derived from an EMBL/GenBank/DDBJ whole genome shotgun (WGS) entry which is preliminary data.</text>
</comment>
<name>A0A094JBW0_9GAMM</name>
<dbReference type="OrthoDB" id="8456590at2"/>
<dbReference type="STRING" id="1515746.HR45_10040"/>
<accession>A0A094JBW0</accession>
<evidence type="ECO:0000313" key="2">
    <source>
        <dbReference type="Proteomes" id="UP000029264"/>
    </source>
</evidence>
<dbReference type="AlphaFoldDB" id="A0A094JBW0"/>
<dbReference type="eggNOG" id="ENOG503190S">
    <property type="taxonomic scope" value="Bacteria"/>
</dbReference>
<proteinExistence type="predicted"/>
<organism evidence="1 2">
    <name type="scientific">Shewanella mangrovi</name>
    <dbReference type="NCBI Taxonomy" id="1515746"/>
    <lineage>
        <taxon>Bacteria</taxon>
        <taxon>Pseudomonadati</taxon>
        <taxon>Pseudomonadota</taxon>
        <taxon>Gammaproteobacteria</taxon>
        <taxon>Alteromonadales</taxon>
        <taxon>Shewanellaceae</taxon>
        <taxon>Shewanella</taxon>
    </lineage>
</organism>
<gene>
    <name evidence="1" type="ORF">HR45_10040</name>
</gene>
<reference evidence="1 2" key="1">
    <citation type="submission" date="2014-06" db="EMBL/GenBank/DDBJ databases">
        <title>Shewanella sp. YQH10.</title>
        <authorList>
            <person name="Liu Y."/>
            <person name="Zeng R."/>
        </authorList>
    </citation>
    <scope>NUCLEOTIDE SEQUENCE [LARGE SCALE GENOMIC DNA]</scope>
    <source>
        <strain evidence="1 2">YQH10</strain>
    </source>
</reference>
<dbReference type="Proteomes" id="UP000029264">
    <property type="component" value="Unassembled WGS sequence"/>
</dbReference>
<keyword evidence="2" id="KW-1185">Reference proteome</keyword>
<dbReference type="Pfam" id="PF14567">
    <property type="entry name" value="SUKH_5"/>
    <property type="match status" value="1"/>
</dbReference>
<dbReference type="Gene3D" id="3.40.1580.10">
    <property type="entry name" value="SMI1/KNR4-like"/>
    <property type="match status" value="1"/>
</dbReference>
<sequence>MHEVIEQLQQESETVPVPLELPSFDQIVEAEEQILLPIPAEVKEYLMYASDVIVGSLEPVTVADPYSHTYLPEVTAYAWSIGVPRHLMPICQIGDDFYCVNEEGIVYFWQDGFLDEDNAYESFWQWVEEVWLQS</sequence>
<protein>
    <submittedName>
        <fullName evidence="1">Cell wall assembly protein</fullName>
    </submittedName>
</protein>
<dbReference type="InterPro" id="IPR037883">
    <property type="entry name" value="Knr4/Smi1-like_sf"/>
</dbReference>
<dbReference type="EMBL" id="JPEO01000006">
    <property type="protein sequence ID" value="KFZ37355.1"/>
    <property type="molecule type" value="Genomic_DNA"/>
</dbReference>
<dbReference type="SUPFAM" id="SSF160631">
    <property type="entry name" value="SMI1/KNR4-like"/>
    <property type="match status" value="1"/>
</dbReference>
<evidence type="ECO:0000313" key="1">
    <source>
        <dbReference type="EMBL" id="KFZ37355.1"/>
    </source>
</evidence>
<dbReference type="RefSeq" id="WP_037442456.1">
    <property type="nucleotide sequence ID" value="NZ_JPEO01000006.1"/>
</dbReference>